<dbReference type="Proteomes" id="UP000473571">
    <property type="component" value="Unassembled WGS sequence"/>
</dbReference>
<proteinExistence type="predicted"/>
<evidence type="ECO:0000313" key="3">
    <source>
        <dbReference type="Proteomes" id="UP000473571"/>
    </source>
</evidence>
<feature type="region of interest" description="Disordered" evidence="1">
    <location>
        <begin position="1"/>
        <end position="43"/>
    </location>
</feature>
<dbReference type="EMBL" id="VZOL01000076">
    <property type="protein sequence ID" value="KAB0684032.1"/>
    <property type="molecule type" value="Genomic_DNA"/>
</dbReference>
<comment type="caution">
    <text evidence="2">The sequence shown here is derived from an EMBL/GenBank/DDBJ whole genome shotgun (WGS) entry which is preliminary data.</text>
</comment>
<evidence type="ECO:0000313" key="2">
    <source>
        <dbReference type="EMBL" id="KAB0684032.1"/>
    </source>
</evidence>
<name>A0A6L3NIX8_9BURK</name>
<sequence length="71" mass="8008">MRNSDAPHLAIARACAPQRRQHRQKRPGNMRFQAGKPSTTMVEETDVVPMRAALLQATSRMMRGQIAQPPR</sequence>
<dbReference type="AlphaFoldDB" id="A0A6L3NIX8"/>
<feature type="compositionally biased region" description="Basic residues" evidence="1">
    <location>
        <begin position="19"/>
        <end position="28"/>
    </location>
</feature>
<accession>A0A6L3NIX8</accession>
<reference evidence="2 3" key="1">
    <citation type="submission" date="2019-09" db="EMBL/GenBank/DDBJ databases">
        <title>Draft genome sequences of 48 bacterial type strains from the CCUG.</title>
        <authorList>
            <person name="Tunovic T."/>
            <person name="Pineiro-Iglesias B."/>
            <person name="Unosson C."/>
            <person name="Inganas E."/>
            <person name="Ohlen M."/>
            <person name="Cardew S."/>
            <person name="Jensie-Markopoulos S."/>
            <person name="Salva-Serra F."/>
            <person name="Jaen-Luchoro D."/>
            <person name="Karlsson R."/>
            <person name="Svensson-Stadler L."/>
            <person name="Chun J."/>
            <person name="Moore E."/>
        </authorList>
    </citation>
    <scope>NUCLEOTIDE SEQUENCE [LARGE SCALE GENOMIC DNA]</scope>
    <source>
        <strain evidence="2 3">CCUG 65687</strain>
    </source>
</reference>
<organism evidence="2 3">
    <name type="scientific">Burkholderia territorii</name>
    <dbReference type="NCBI Taxonomy" id="1503055"/>
    <lineage>
        <taxon>Bacteria</taxon>
        <taxon>Pseudomonadati</taxon>
        <taxon>Pseudomonadota</taxon>
        <taxon>Betaproteobacteria</taxon>
        <taxon>Burkholderiales</taxon>
        <taxon>Burkholderiaceae</taxon>
        <taxon>Burkholderia</taxon>
        <taxon>Burkholderia cepacia complex</taxon>
    </lineage>
</organism>
<evidence type="ECO:0000256" key="1">
    <source>
        <dbReference type="SAM" id="MobiDB-lite"/>
    </source>
</evidence>
<protein>
    <submittedName>
        <fullName evidence="2">Uncharacterized protein</fullName>
    </submittedName>
</protein>
<gene>
    <name evidence="2" type="ORF">F7R13_09375</name>
</gene>
<dbReference type="RefSeq" id="WP_059868723.1">
    <property type="nucleotide sequence ID" value="NZ_CABVPO010000014.1"/>
</dbReference>